<reference evidence="2" key="1">
    <citation type="submission" date="2006-10" db="EMBL/GenBank/DDBJ databases">
        <authorList>
            <person name="Amadeo P."/>
            <person name="Zhao Q."/>
            <person name="Wortman J."/>
            <person name="Fraser-Liggett C."/>
            <person name="Carlton J."/>
        </authorList>
    </citation>
    <scope>NUCLEOTIDE SEQUENCE</scope>
    <source>
        <strain evidence="2">G3</strain>
    </source>
</reference>
<reference evidence="2" key="2">
    <citation type="journal article" date="2007" name="Science">
        <title>Draft genome sequence of the sexually transmitted pathogen Trichomonas vaginalis.</title>
        <authorList>
            <person name="Carlton J.M."/>
            <person name="Hirt R.P."/>
            <person name="Silva J.C."/>
            <person name="Delcher A.L."/>
            <person name="Schatz M."/>
            <person name="Zhao Q."/>
            <person name="Wortman J.R."/>
            <person name="Bidwell S.L."/>
            <person name="Alsmark U.C.M."/>
            <person name="Besteiro S."/>
            <person name="Sicheritz-Ponten T."/>
            <person name="Noel C.J."/>
            <person name="Dacks J.B."/>
            <person name="Foster P.G."/>
            <person name="Simillion C."/>
            <person name="Van de Peer Y."/>
            <person name="Miranda-Saavedra D."/>
            <person name="Barton G.J."/>
            <person name="Westrop G.D."/>
            <person name="Mueller S."/>
            <person name="Dessi D."/>
            <person name="Fiori P.L."/>
            <person name="Ren Q."/>
            <person name="Paulsen I."/>
            <person name="Zhang H."/>
            <person name="Bastida-Corcuera F.D."/>
            <person name="Simoes-Barbosa A."/>
            <person name="Brown M.T."/>
            <person name="Hayes R.D."/>
            <person name="Mukherjee M."/>
            <person name="Okumura C.Y."/>
            <person name="Schneider R."/>
            <person name="Smith A.J."/>
            <person name="Vanacova S."/>
            <person name="Villalvazo M."/>
            <person name="Haas B.J."/>
            <person name="Pertea M."/>
            <person name="Feldblyum T.V."/>
            <person name="Utterback T.R."/>
            <person name="Shu C.L."/>
            <person name="Osoegawa K."/>
            <person name="de Jong P.J."/>
            <person name="Hrdy I."/>
            <person name="Horvathova L."/>
            <person name="Zubacova Z."/>
            <person name="Dolezal P."/>
            <person name="Malik S.B."/>
            <person name="Logsdon J.M. Jr."/>
            <person name="Henze K."/>
            <person name="Gupta A."/>
            <person name="Wang C.C."/>
            <person name="Dunne R.L."/>
            <person name="Upcroft J.A."/>
            <person name="Upcroft P."/>
            <person name="White O."/>
            <person name="Salzberg S.L."/>
            <person name="Tang P."/>
            <person name="Chiu C.-H."/>
            <person name="Lee Y.-S."/>
            <person name="Embley T.M."/>
            <person name="Coombs G.H."/>
            <person name="Mottram J.C."/>
            <person name="Tachezy J."/>
            <person name="Fraser-Liggett C.M."/>
            <person name="Johnson P.J."/>
        </authorList>
    </citation>
    <scope>NUCLEOTIDE SEQUENCE [LARGE SCALE GENOMIC DNA]</scope>
    <source>
        <strain evidence="2">G3</strain>
    </source>
</reference>
<dbReference type="KEGG" id="tva:5464322"/>
<keyword evidence="1" id="KW-0812">Transmembrane</keyword>
<feature type="transmembrane region" description="Helical" evidence="1">
    <location>
        <begin position="87"/>
        <end position="114"/>
    </location>
</feature>
<keyword evidence="1" id="KW-0472">Membrane</keyword>
<dbReference type="RefSeq" id="XP_001579794.1">
    <property type="nucleotide sequence ID" value="XM_001579744.1"/>
</dbReference>
<evidence type="ECO:0000256" key="1">
    <source>
        <dbReference type="SAM" id="Phobius"/>
    </source>
</evidence>
<dbReference type="InParanoid" id="A2DLJ0"/>
<dbReference type="VEuPathDB" id="TrichDB:TVAG_268410"/>
<keyword evidence="3" id="KW-1185">Reference proteome</keyword>
<evidence type="ECO:0000313" key="2">
    <source>
        <dbReference type="EMBL" id="EAY18808.1"/>
    </source>
</evidence>
<dbReference type="Proteomes" id="UP000001542">
    <property type="component" value="Unassembled WGS sequence"/>
</dbReference>
<feature type="transmembrane region" description="Helical" evidence="1">
    <location>
        <begin position="134"/>
        <end position="159"/>
    </location>
</feature>
<sequence length="266" mass="31310">MNFFQQIGLWFTSLKFPEGFERAFQKFMDFVSLIWTFISSITDLEIFYIWSCIEVTLFVIWLIIKIWDPVLELKGPNSSGWEKRGKLFYWVVYLMVEILVVLFLPCITACFNVIFCYEGLMVPYELECYHGMHWLHLCIAIFVFLFIGLYLPFQIFFVIRTYQPKPHQYDSSGQKLVKGFDDEEITRNYQDLLERDQCPYKFLYAGYEYGWSLYKVITMIFKMVIIIPTIPFFTSTVGTASASLVIVTIYGLISIISSPFLLPSDD</sequence>
<gene>
    <name evidence="2" type="ORF">TVAG_268410</name>
</gene>
<dbReference type="AlphaFoldDB" id="A2DLJ0"/>
<feature type="transmembrane region" description="Helical" evidence="1">
    <location>
        <begin position="213"/>
        <end position="234"/>
    </location>
</feature>
<protein>
    <submittedName>
        <fullName evidence="2">Uncharacterized protein</fullName>
    </submittedName>
</protein>
<dbReference type="EMBL" id="DS113215">
    <property type="protein sequence ID" value="EAY18808.1"/>
    <property type="molecule type" value="Genomic_DNA"/>
</dbReference>
<proteinExistence type="predicted"/>
<name>A2DLJ0_TRIV3</name>
<keyword evidence="1" id="KW-1133">Transmembrane helix</keyword>
<dbReference type="OrthoDB" id="10261361at2759"/>
<feature type="transmembrane region" description="Helical" evidence="1">
    <location>
        <begin position="240"/>
        <end position="262"/>
    </location>
</feature>
<feature type="transmembrane region" description="Helical" evidence="1">
    <location>
        <begin position="47"/>
        <end position="67"/>
    </location>
</feature>
<evidence type="ECO:0000313" key="3">
    <source>
        <dbReference type="Proteomes" id="UP000001542"/>
    </source>
</evidence>
<organism evidence="2 3">
    <name type="scientific">Trichomonas vaginalis (strain ATCC PRA-98 / G3)</name>
    <dbReference type="NCBI Taxonomy" id="412133"/>
    <lineage>
        <taxon>Eukaryota</taxon>
        <taxon>Metamonada</taxon>
        <taxon>Parabasalia</taxon>
        <taxon>Trichomonadida</taxon>
        <taxon>Trichomonadidae</taxon>
        <taxon>Trichomonas</taxon>
    </lineage>
</organism>
<dbReference type="VEuPathDB" id="TrichDB:TVAGG3_0013230"/>
<accession>A2DLJ0</accession>